<accession>G8XB16</accession>
<proteinExistence type="predicted"/>
<evidence type="ECO:0000313" key="2">
    <source>
        <dbReference type="EMBL" id="AEW85288.1"/>
    </source>
</evidence>
<dbReference type="HOGENOM" id="CLU_2824797_0_0_10"/>
<dbReference type="KEGG" id="fco:FCOL_02205"/>
<evidence type="ECO:0000256" key="1">
    <source>
        <dbReference type="SAM" id="Phobius"/>
    </source>
</evidence>
<evidence type="ECO:0000313" key="3">
    <source>
        <dbReference type="Proteomes" id="UP000005638"/>
    </source>
</evidence>
<protein>
    <submittedName>
        <fullName evidence="2">Uncharacterized protein</fullName>
    </submittedName>
</protein>
<gene>
    <name evidence="2" type="ordered locus">FCOL_02205</name>
</gene>
<dbReference type="AlphaFoldDB" id="G8XB16"/>
<reference evidence="2 3" key="1">
    <citation type="journal article" date="2012" name="J. Bacteriol.">
        <title>Genome Sequence of the Fish Pathogen Flavobacterium columnare ATCC 49512.</title>
        <authorList>
            <person name="Tekedar H.C."/>
            <person name="Karsi A."/>
            <person name="Gillaspy A.F."/>
            <person name="Dyer D.W."/>
            <person name="Benton N.R."/>
            <person name="Zaitshik J."/>
            <person name="Vamenta S."/>
            <person name="Banes M.M."/>
            <person name="Gulsoy N."/>
            <person name="Aboko-Cole M."/>
            <person name="Waldbieser G.C."/>
            <person name="Lawrence M.L."/>
        </authorList>
    </citation>
    <scope>NUCLEOTIDE SEQUENCE [LARGE SCALE GENOMIC DNA]</scope>
    <source>
        <strain evidence="3">ATCC 49512 / CIP 103533 / TG 44/87</strain>
    </source>
</reference>
<keyword evidence="3" id="KW-1185">Reference proteome</keyword>
<organism evidence="2 3">
    <name type="scientific">Flavobacterium columnare (strain ATCC 49512 / CIP 103533 / TG 44/87)</name>
    <dbReference type="NCBI Taxonomy" id="1041826"/>
    <lineage>
        <taxon>Bacteria</taxon>
        <taxon>Pseudomonadati</taxon>
        <taxon>Bacteroidota</taxon>
        <taxon>Flavobacteriia</taxon>
        <taxon>Flavobacteriales</taxon>
        <taxon>Flavobacteriaceae</taxon>
        <taxon>Flavobacterium</taxon>
    </lineage>
</organism>
<keyword evidence="1" id="KW-1133">Transmembrane helix</keyword>
<sequence>MINDVFFSLIFFVEIVSVITFFIGLILVIFFRKEPYKTIAKKILIYSIISFVIGFGCCVGGIALFN</sequence>
<dbReference type="STRING" id="1041826.FCOL_02205"/>
<feature type="transmembrane region" description="Helical" evidence="1">
    <location>
        <begin position="43"/>
        <end position="65"/>
    </location>
</feature>
<dbReference type="Proteomes" id="UP000005638">
    <property type="component" value="Chromosome"/>
</dbReference>
<dbReference type="EMBL" id="CP003222">
    <property type="protein sequence ID" value="AEW85288.1"/>
    <property type="molecule type" value="Genomic_DNA"/>
</dbReference>
<keyword evidence="1" id="KW-0812">Transmembrane</keyword>
<keyword evidence="1" id="KW-0472">Membrane</keyword>
<name>G8XB16_FLACA</name>
<feature type="transmembrane region" description="Helical" evidence="1">
    <location>
        <begin position="6"/>
        <end position="31"/>
    </location>
</feature>